<name>A0A5J9WUF0_9POAL</name>
<evidence type="ECO:0000256" key="17">
    <source>
        <dbReference type="PROSITE-ProRule" id="PRU10141"/>
    </source>
</evidence>
<dbReference type="CDD" id="cd05117">
    <property type="entry name" value="STKc_CAMK"/>
    <property type="match status" value="1"/>
</dbReference>
<dbReference type="PROSITE" id="PS00018">
    <property type="entry name" value="EF_HAND_1"/>
    <property type="match status" value="4"/>
</dbReference>
<dbReference type="Pfam" id="PF13499">
    <property type="entry name" value="EF-hand_7"/>
    <property type="match status" value="2"/>
</dbReference>
<keyword evidence="8 17" id="KW-0547">Nucleotide-binding</keyword>
<evidence type="ECO:0000256" key="10">
    <source>
        <dbReference type="ARBA" id="ARBA00022837"/>
    </source>
</evidence>
<feature type="domain" description="Protein kinase" evidence="19">
    <location>
        <begin position="79"/>
        <end position="337"/>
    </location>
</feature>
<evidence type="ECO:0000256" key="8">
    <source>
        <dbReference type="ARBA" id="ARBA00022741"/>
    </source>
</evidence>
<feature type="domain" description="EF-hand" evidence="20">
    <location>
        <begin position="490"/>
        <end position="520"/>
    </location>
</feature>
<dbReference type="FunFam" id="3.30.200.20:FF:000462">
    <property type="entry name" value="Calcium-dependent protein kinase 24"/>
    <property type="match status" value="1"/>
</dbReference>
<comment type="caution">
    <text evidence="21">The sequence shown here is derived from an EMBL/GenBank/DDBJ whole genome shotgun (WGS) entry which is preliminary data.</text>
</comment>
<keyword evidence="9" id="KW-0418">Kinase</keyword>
<dbReference type="GO" id="GO:0005524">
    <property type="term" value="F:ATP binding"/>
    <property type="evidence" value="ECO:0007669"/>
    <property type="project" value="UniProtKB-UniRule"/>
</dbReference>
<evidence type="ECO:0000256" key="6">
    <source>
        <dbReference type="ARBA" id="ARBA00022723"/>
    </source>
</evidence>
<evidence type="ECO:0000256" key="13">
    <source>
        <dbReference type="ARBA" id="ARBA00023288"/>
    </source>
</evidence>
<keyword evidence="5" id="KW-0519">Myristate</keyword>
<feature type="non-terminal residue" evidence="21">
    <location>
        <position position="1"/>
    </location>
</feature>
<evidence type="ECO:0000259" key="20">
    <source>
        <dbReference type="PROSITE" id="PS50222"/>
    </source>
</evidence>
<keyword evidence="10" id="KW-0106">Calcium</keyword>
<evidence type="ECO:0000256" key="12">
    <source>
        <dbReference type="ARBA" id="ARBA00023136"/>
    </source>
</evidence>
<dbReference type="InterPro" id="IPR002048">
    <property type="entry name" value="EF_hand_dom"/>
</dbReference>
<dbReference type="InterPro" id="IPR018247">
    <property type="entry name" value="EF_Hand_1_Ca_BS"/>
</dbReference>
<dbReference type="PROSITE" id="PS00107">
    <property type="entry name" value="PROTEIN_KINASE_ATP"/>
    <property type="match status" value="1"/>
</dbReference>
<dbReference type="GO" id="GO:0005509">
    <property type="term" value="F:calcium ion binding"/>
    <property type="evidence" value="ECO:0007669"/>
    <property type="project" value="InterPro"/>
</dbReference>
<feature type="domain" description="EF-hand" evidence="20">
    <location>
        <begin position="380"/>
        <end position="415"/>
    </location>
</feature>
<feature type="binding site" evidence="17">
    <location>
        <position position="112"/>
    </location>
    <ligand>
        <name>ATP</name>
        <dbReference type="ChEBI" id="CHEBI:30616"/>
    </ligand>
</feature>
<dbReference type="PANTHER" id="PTHR24349">
    <property type="entry name" value="SERINE/THREONINE-PROTEIN KINASE"/>
    <property type="match status" value="1"/>
</dbReference>
<keyword evidence="6" id="KW-0479">Metal-binding</keyword>
<evidence type="ECO:0000313" key="22">
    <source>
        <dbReference type="Proteomes" id="UP000324897"/>
    </source>
</evidence>
<evidence type="ECO:0000256" key="16">
    <source>
        <dbReference type="ARBA" id="ARBA00048679"/>
    </source>
</evidence>
<evidence type="ECO:0000313" key="21">
    <source>
        <dbReference type="EMBL" id="TVU51455.1"/>
    </source>
</evidence>
<accession>A0A5J9WUF0</accession>
<keyword evidence="7" id="KW-0677">Repeat</keyword>
<dbReference type="PROSITE" id="PS50011">
    <property type="entry name" value="PROTEIN_KINASE_DOM"/>
    <property type="match status" value="1"/>
</dbReference>
<keyword evidence="13" id="KW-0449">Lipoprotein</keyword>
<dbReference type="SMART" id="SM00220">
    <property type="entry name" value="S_TKc"/>
    <property type="match status" value="1"/>
</dbReference>
<dbReference type="InterPro" id="IPR000719">
    <property type="entry name" value="Prot_kinase_dom"/>
</dbReference>
<evidence type="ECO:0000256" key="3">
    <source>
        <dbReference type="ARBA" id="ARBA00022527"/>
    </source>
</evidence>
<dbReference type="EC" id="2.7.11.1" evidence="2"/>
<comment type="similarity">
    <text evidence="14">Belongs to the protein kinase superfamily. Ser/Thr protein kinase family. CDPK subfamily.</text>
</comment>
<dbReference type="SUPFAM" id="SSF56112">
    <property type="entry name" value="Protein kinase-like (PK-like)"/>
    <property type="match status" value="1"/>
</dbReference>
<evidence type="ECO:0000256" key="2">
    <source>
        <dbReference type="ARBA" id="ARBA00012513"/>
    </source>
</evidence>
<evidence type="ECO:0000256" key="14">
    <source>
        <dbReference type="ARBA" id="ARBA00024334"/>
    </source>
</evidence>
<keyword evidence="22" id="KW-1185">Reference proteome</keyword>
<dbReference type="Gene3D" id="1.10.238.10">
    <property type="entry name" value="EF-hand"/>
    <property type="match status" value="1"/>
</dbReference>
<dbReference type="InterPro" id="IPR008271">
    <property type="entry name" value="Ser/Thr_kinase_AS"/>
</dbReference>
<keyword evidence="11 17" id="KW-0067">ATP-binding</keyword>
<reference evidence="21 22" key="1">
    <citation type="journal article" date="2019" name="Sci. Rep.">
        <title>A high-quality genome of Eragrostis curvula grass provides insights into Poaceae evolution and supports new strategies to enhance forage quality.</title>
        <authorList>
            <person name="Carballo J."/>
            <person name="Santos B.A.C.M."/>
            <person name="Zappacosta D."/>
            <person name="Garbus I."/>
            <person name="Selva J.P."/>
            <person name="Gallo C.A."/>
            <person name="Diaz A."/>
            <person name="Albertini E."/>
            <person name="Caccamo M."/>
            <person name="Echenique V."/>
        </authorList>
    </citation>
    <scope>NUCLEOTIDE SEQUENCE [LARGE SCALE GENOMIC DNA]</scope>
    <source>
        <strain evidence="22">cv. Victoria</strain>
        <tissue evidence="21">Leaf</tissue>
    </source>
</reference>
<protein>
    <recommendedName>
        <fullName evidence="2">non-specific serine/threonine protein kinase</fullName>
        <ecNumber evidence="2">2.7.11.1</ecNumber>
    </recommendedName>
</protein>
<dbReference type="GO" id="GO:0004674">
    <property type="term" value="F:protein serine/threonine kinase activity"/>
    <property type="evidence" value="ECO:0007669"/>
    <property type="project" value="UniProtKB-KW"/>
</dbReference>
<evidence type="ECO:0000256" key="1">
    <source>
        <dbReference type="ARBA" id="ARBA00004635"/>
    </source>
</evidence>
<dbReference type="FunFam" id="1.10.510.10:FF:000067">
    <property type="entry name" value="calcium-dependent protein kinase 13"/>
    <property type="match status" value="1"/>
</dbReference>
<feature type="domain" description="EF-hand" evidence="20">
    <location>
        <begin position="416"/>
        <end position="451"/>
    </location>
</feature>
<dbReference type="InterPro" id="IPR050205">
    <property type="entry name" value="CDPK_Ser/Thr_kinases"/>
</dbReference>
<evidence type="ECO:0000256" key="18">
    <source>
        <dbReference type="SAM" id="MobiDB-lite"/>
    </source>
</evidence>
<comment type="catalytic activity">
    <reaction evidence="16">
        <text>L-seryl-[protein] + ATP = O-phospho-L-seryl-[protein] + ADP + H(+)</text>
        <dbReference type="Rhea" id="RHEA:17989"/>
        <dbReference type="Rhea" id="RHEA-COMP:9863"/>
        <dbReference type="Rhea" id="RHEA-COMP:11604"/>
        <dbReference type="ChEBI" id="CHEBI:15378"/>
        <dbReference type="ChEBI" id="CHEBI:29999"/>
        <dbReference type="ChEBI" id="CHEBI:30616"/>
        <dbReference type="ChEBI" id="CHEBI:83421"/>
        <dbReference type="ChEBI" id="CHEBI:456216"/>
        <dbReference type="EC" id="2.7.11.1"/>
    </reaction>
</comment>
<sequence length="565" mass="62686">MGNCCVARPSAGKRRTGGGGAGPGGHRGGRLGGANMRSCSAISSLSDTTRGNGAWGPVTVLTKGLAPDQATADELLRRYVLGEELGRGEFGVTRRCTDSATGEALACKSIGKRKLRSSVDVEDVRREVAIMRSLPAHANVVRLREAFEDADAVHLVMEVCEGGELFDRIVSRGHYTERAAAGVMRTIMEVVQHCHKNGVMHRDLKPENFLYANTSENSPLRVIDFGLSVCFQPGDRFSEIVGSPYYMAPEVLKRNYGQEIDIWSAGVILYILLCGVPPFWAETDEGIAQAIIRSNIDFSREPWPKISENAKDLVRKMLDPSPYGRLTAQQVLEHPWIQNASSAPNIPLGEAVRSRLKQFTVMNKFKKKALLVVAEYLPTEELEAIRELFQMLDTNKDGHLTTEELRKGLRMIGQNVNDTDADMLMEAADIDGNGTLDLKEFVTVSIHLKKIRSEDHLPKVFSYFDKNGSGFIEIEELKEALSPRGGQKAIDDIILDVDKDKDGKISYEEFELMMKAGMDWRNTSRQYSRAVYNTLSRKMFKDISLKLDLNSGPLAAAAKEQREVD</sequence>
<dbReference type="Pfam" id="PF00069">
    <property type="entry name" value="Pkinase"/>
    <property type="match status" value="1"/>
</dbReference>
<organism evidence="21 22">
    <name type="scientific">Eragrostis curvula</name>
    <name type="common">weeping love grass</name>
    <dbReference type="NCBI Taxonomy" id="38414"/>
    <lineage>
        <taxon>Eukaryota</taxon>
        <taxon>Viridiplantae</taxon>
        <taxon>Streptophyta</taxon>
        <taxon>Embryophyta</taxon>
        <taxon>Tracheophyta</taxon>
        <taxon>Spermatophyta</taxon>
        <taxon>Magnoliopsida</taxon>
        <taxon>Liliopsida</taxon>
        <taxon>Poales</taxon>
        <taxon>Poaceae</taxon>
        <taxon>PACMAD clade</taxon>
        <taxon>Chloridoideae</taxon>
        <taxon>Eragrostideae</taxon>
        <taxon>Eragrostidinae</taxon>
        <taxon>Eragrostis</taxon>
    </lineage>
</organism>
<dbReference type="PROSITE" id="PS50222">
    <property type="entry name" value="EF_HAND_2"/>
    <property type="match status" value="4"/>
</dbReference>
<evidence type="ECO:0000256" key="4">
    <source>
        <dbReference type="ARBA" id="ARBA00022679"/>
    </source>
</evidence>
<dbReference type="SUPFAM" id="SSF47473">
    <property type="entry name" value="EF-hand"/>
    <property type="match status" value="1"/>
</dbReference>
<evidence type="ECO:0000256" key="9">
    <source>
        <dbReference type="ARBA" id="ARBA00022777"/>
    </source>
</evidence>
<keyword evidence="12" id="KW-0472">Membrane</keyword>
<evidence type="ECO:0000259" key="19">
    <source>
        <dbReference type="PROSITE" id="PS50011"/>
    </source>
</evidence>
<keyword evidence="4" id="KW-0808">Transferase</keyword>
<dbReference type="FunFam" id="1.10.238.10:FF:000050">
    <property type="entry name" value="Calcium-dependent protein kinase 7"/>
    <property type="match status" value="1"/>
</dbReference>
<dbReference type="SMART" id="SM00054">
    <property type="entry name" value="EFh"/>
    <property type="match status" value="4"/>
</dbReference>
<feature type="region of interest" description="Disordered" evidence="18">
    <location>
        <begin position="1"/>
        <end position="33"/>
    </location>
</feature>
<feature type="compositionally biased region" description="Gly residues" evidence="18">
    <location>
        <begin position="17"/>
        <end position="32"/>
    </location>
</feature>
<dbReference type="InterPro" id="IPR017441">
    <property type="entry name" value="Protein_kinase_ATP_BS"/>
</dbReference>
<dbReference type="GO" id="GO:0016020">
    <property type="term" value="C:membrane"/>
    <property type="evidence" value="ECO:0007669"/>
    <property type="project" value="UniProtKB-SubCell"/>
</dbReference>
<dbReference type="Proteomes" id="UP000324897">
    <property type="component" value="Chromosome 6"/>
</dbReference>
<keyword evidence="3" id="KW-0723">Serine/threonine-protein kinase</keyword>
<dbReference type="OrthoDB" id="40902at2759"/>
<dbReference type="InterPro" id="IPR011992">
    <property type="entry name" value="EF-hand-dom_pair"/>
</dbReference>
<dbReference type="PROSITE" id="PS00108">
    <property type="entry name" value="PROTEIN_KINASE_ST"/>
    <property type="match status" value="1"/>
</dbReference>
<dbReference type="AlphaFoldDB" id="A0A5J9WUF0"/>
<dbReference type="EMBL" id="RWGY01000002">
    <property type="protein sequence ID" value="TVU51455.1"/>
    <property type="molecule type" value="Genomic_DNA"/>
</dbReference>
<dbReference type="Gene3D" id="1.10.510.10">
    <property type="entry name" value="Transferase(Phosphotransferase) domain 1"/>
    <property type="match status" value="1"/>
</dbReference>
<dbReference type="Gene3D" id="3.30.200.20">
    <property type="entry name" value="Phosphorylase Kinase, domain 1"/>
    <property type="match status" value="1"/>
</dbReference>
<evidence type="ECO:0000256" key="7">
    <source>
        <dbReference type="ARBA" id="ARBA00022737"/>
    </source>
</evidence>
<comment type="subcellular location">
    <subcellularLocation>
        <location evidence="1">Membrane</location>
        <topology evidence="1">Lipid-anchor</topology>
    </subcellularLocation>
</comment>
<feature type="domain" description="EF-hand" evidence="20">
    <location>
        <begin position="452"/>
        <end position="487"/>
    </location>
</feature>
<gene>
    <name evidence="21" type="ORF">EJB05_02886</name>
</gene>
<comment type="catalytic activity">
    <reaction evidence="15">
        <text>L-threonyl-[protein] + ATP = O-phospho-L-threonyl-[protein] + ADP + H(+)</text>
        <dbReference type="Rhea" id="RHEA:46608"/>
        <dbReference type="Rhea" id="RHEA-COMP:11060"/>
        <dbReference type="Rhea" id="RHEA-COMP:11605"/>
        <dbReference type="ChEBI" id="CHEBI:15378"/>
        <dbReference type="ChEBI" id="CHEBI:30013"/>
        <dbReference type="ChEBI" id="CHEBI:30616"/>
        <dbReference type="ChEBI" id="CHEBI:61977"/>
        <dbReference type="ChEBI" id="CHEBI:456216"/>
        <dbReference type="EC" id="2.7.11.1"/>
    </reaction>
</comment>
<proteinExistence type="inferred from homology"/>
<evidence type="ECO:0000256" key="5">
    <source>
        <dbReference type="ARBA" id="ARBA00022707"/>
    </source>
</evidence>
<dbReference type="Gramene" id="TVU51455">
    <property type="protein sequence ID" value="TVU51455"/>
    <property type="gene ID" value="EJB05_02886"/>
</dbReference>
<evidence type="ECO:0000256" key="11">
    <source>
        <dbReference type="ARBA" id="ARBA00022840"/>
    </source>
</evidence>
<dbReference type="InterPro" id="IPR011009">
    <property type="entry name" value="Kinase-like_dom_sf"/>
</dbReference>
<evidence type="ECO:0000256" key="15">
    <source>
        <dbReference type="ARBA" id="ARBA00047899"/>
    </source>
</evidence>